<feature type="signal peptide" evidence="1">
    <location>
        <begin position="1"/>
        <end position="25"/>
    </location>
</feature>
<dbReference type="InterPro" id="IPR009091">
    <property type="entry name" value="RCC1/BLIP-II"/>
</dbReference>
<dbReference type="Gene3D" id="3.30.457.10">
    <property type="entry name" value="Copper amine oxidase-like, N-terminal domain"/>
    <property type="match status" value="1"/>
</dbReference>
<dbReference type="SUPFAM" id="SSF69322">
    <property type="entry name" value="Tricorn protease domain 2"/>
    <property type="match status" value="1"/>
</dbReference>
<feature type="chain" id="PRO_5038370075" evidence="1">
    <location>
        <begin position="26"/>
        <end position="644"/>
    </location>
</feature>
<name>A0A7X0SKI3_9BACL</name>
<proteinExistence type="predicted"/>
<evidence type="ECO:0000313" key="3">
    <source>
        <dbReference type="EMBL" id="MBB6731690.1"/>
    </source>
</evidence>
<dbReference type="Gene3D" id="2.130.10.30">
    <property type="entry name" value="Regulator of chromosome condensation 1/beta-lactamase-inhibitor protein II"/>
    <property type="match status" value="1"/>
</dbReference>
<comment type="caution">
    <text evidence="3">The sequence shown here is derived from an EMBL/GenBank/DDBJ whole genome shotgun (WGS) entry which is preliminary data.</text>
</comment>
<dbReference type="EMBL" id="JACJVO010000013">
    <property type="protein sequence ID" value="MBB6731690.1"/>
    <property type="molecule type" value="Genomic_DNA"/>
</dbReference>
<dbReference type="Pfam" id="PF07833">
    <property type="entry name" value="Cu_amine_oxidN1"/>
    <property type="match status" value="1"/>
</dbReference>
<accession>A0A7X0SKI3</accession>
<feature type="domain" description="Copper amine oxidase-like N-terminal" evidence="2">
    <location>
        <begin position="412"/>
        <end position="503"/>
    </location>
</feature>
<organism evidence="3 4">
    <name type="scientific">Cohnella zeiphila</name>
    <dbReference type="NCBI Taxonomy" id="2761120"/>
    <lineage>
        <taxon>Bacteria</taxon>
        <taxon>Bacillati</taxon>
        <taxon>Bacillota</taxon>
        <taxon>Bacilli</taxon>
        <taxon>Bacillales</taxon>
        <taxon>Paenibacillaceae</taxon>
        <taxon>Cohnella</taxon>
    </lineage>
</organism>
<evidence type="ECO:0000313" key="4">
    <source>
        <dbReference type="Proteomes" id="UP000564644"/>
    </source>
</evidence>
<keyword evidence="1" id="KW-0732">Signal</keyword>
<protein>
    <submittedName>
        <fullName evidence="3">Copper amine oxidase N-terminal domain-containing protein</fullName>
    </submittedName>
</protein>
<evidence type="ECO:0000259" key="2">
    <source>
        <dbReference type="Pfam" id="PF07833"/>
    </source>
</evidence>
<reference evidence="3 4" key="1">
    <citation type="submission" date="2020-08" db="EMBL/GenBank/DDBJ databases">
        <title>Cohnella phylogeny.</title>
        <authorList>
            <person name="Dunlap C."/>
        </authorList>
    </citation>
    <scope>NUCLEOTIDE SEQUENCE [LARGE SCALE GENOMIC DNA]</scope>
    <source>
        <strain evidence="3 4">CBP 2801</strain>
    </source>
</reference>
<dbReference type="AlphaFoldDB" id="A0A7X0SKI3"/>
<dbReference type="InterPro" id="IPR012854">
    <property type="entry name" value="Cu_amine_oxidase-like_N"/>
</dbReference>
<dbReference type="RefSeq" id="WP_185129360.1">
    <property type="nucleotide sequence ID" value="NZ_JACJVO010000013.1"/>
</dbReference>
<dbReference type="InterPro" id="IPR036582">
    <property type="entry name" value="Mao_N_sf"/>
</dbReference>
<sequence length="644" mass="68638">MDRLKRNLIAALILSLVLAAGLTPAAGARAAAASSANQAPHILSVLSDGTMLADNGTLWRPNDGNGLIQSRPLAVRSVSGTSAKGIGVLPDGSITGWTWDKDYGKIASASEVKQVFGSCWLKPDGTVWTYSLQTGKPEQVPDLADVAVLDIRGSNMGMVKSNGEIVYQSAGTQPVVWGKVPNAEEVSAVQVSGESIATLLRDGRVVIYNINDFGTNEGDSNYLKPIPVTVASDAADIALVDGETLLIKHKDGSVSLNHPEQTRSDNVSTTELEGISGVDRIVPSSGSVLMYARMDDGSWVAYGEDGKMSTLSIPYLQELAVMSMEKTKLQAGESIKPLFALKYSNGGKTVLTAKDARIAIAKPYLLKQLEDGSWKALAVGETTVTISAAGLSKTVTLSISRSKFLQGGKTVGGVTMLPMKTVFQTLGGTVAADAGAKRYTITVGKTQIKLTAGSKAATINGKNATLKAAVRTEQGQTYVPADLLSAALGAKLSWQAATQTLSIALGQATMSVSTYQPGQTTKTVSGLYTVPGKGQYAGYLLLKGHPYESTTAIYFQYNGEMIHTVLVDLRKVDLNRKVTWTDDYGYKHTNTVGQLRKLFAAFSNQYTDDWLLATFGDVYMDYLTPSIPSDRLIDQYLRETGQTQ</sequence>
<gene>
    <name evidence="3" type="ORF">H7C18_12280</name>
</gene>
<dbReference type="SUPFAM" id="SSF55383">
    <property type="entry name" value="Copper amine oxidase, domain N"/>
    <property type="match status" value="1"/>
</dbReference>
<keyword evidence="4" id="KW-1185">Reference proteome</keyword>
<dbReference type="Proteomes" id="UP000564644">
    <property type="component" value="Unassembled WGS sequence"/>
</dbReference>
<evidence type="ECO:0000256" key="1">
    <source>
        <dbReference type="SAM" id="SignalP"/>
    </source>
</evidence>